<feature type="compositionally biased region" description="Acidic residues" evidence="1">
    <location>
        <begin position="256"/>
        <end position="270"/>
    </location>
</feature>
<dbReference type="InterPro" id="IPR048444">
    <property type="entry name" value="DNMK"/>
</dbReference>
<accession>A0A836CH84</accession>
<evidence type="ECO:0000313" key="2">
    <source>
        <dbReference type="EMBL" id="KAG5186475.1"/>
    </source>
</evidence>
<reference evidence="2" key="1">
    <citation type="submission" date="2021-02" db="EMBL/GenBank/DDBJ databases">
        <title>First Annotated Genome of the Yellow-green Alga Tribonema minus.</title>
        <authorList>
            <person name="Mahan K.M."/>
        </authorList>
    </citation>
    <scope>NUCLEOTIDE SEQUENCE</scope>
    <source>
        <strain evidence="2">UTEX B ZZ1240</strain>
    </source>
</reference>
<dbReference type="Proteomes" id="UP000664859">
    <property type="component" value="Unassembled WGS sequence"/>
</dbReference>
<evidence type="ECO:0000313" key="3">
    <source>
        <dbReference type="Proteomes" id="UP000664859"/>
    </source>
</evidence>
<dbReference type="AlphaFoldDB" id="A0A836CH84"/>
<dbReference type="Pfam" id="PF21448">
    <property type="entry name" value="DNMK"/>
    <property type="match status" value="1"/>
</dbReference>
<keyword evidence="3" id="KW-1185">Reference proteome</keyword>
<evidence type="ECO:0000256" key="1">
    <source>
        <dbReference type="SAM" id="MobiDB-lite"/>
    </source>
</evidence>
<feature type="region of interest" description="Disordered" evidence="1">
    <location>
        <begin position="252"/>
        <end position="272"/>
    </location>
</feature>
<organism evidence="2 3">
    <name type="scientific">Tribonema minus</name>
    <dbReference type="NCBI Taxonomy" id="303371"/>
    <lineage>
        <taxon>Eukaryota</taxon>
        <taxon>Sar</taxon>
        <taxon>Stramenopiles</taxon>
        <taxon>Ochrophyta</taxon>
        <taxon>PX clade</taxon>
        <taxon>Xanthophyceae</taxon>
        <taxon>Tribonematales</taxon>
        <taxon>Tribonemataceae</taxon>
        <taxon>Tribonema</taxon>
    </lineage>
</organism>
<comment type="caution">
    <text evidence="2">The sequence shown here is derived from an EMBL/GenBank/DDBJ whole genome shotgun (WGS) entry which is preliminary data.</text>
</comment>
<name>A0A836CH84_9STRA</name>
<sequence>MPPHFIVGLVARKGAGKDTFANAVAFDGTAFARFAFADPIKAACRAVFLLSEDDLEDREKKEAIDERWGVSRRSMMQILGTECVRANFGEEHWIKHLQFRLDACTSDVAIVTDVRFENEARFLRDYIGSCAVLIRIARPVSDGATDEHASESAIDAITCDMTIANDGTVQTLQKKAIATLMKLDLGHCVTFTMAEHNVFGYMMKPDVEEYVWHMYDKMQQAIQNEGLLLLDNMSFRDFVNVCYKYTSQRPGYVHDSDDDDEEQYEETEADDGLRRLASLAESEA</sequence>
<proteinExistence type="predicted"/>
<protein>
    <submittedName>
        <fullName evidence="2">Uncharacterized protein</fullName>
    </submittedName>
</protein>
<dbReference type="EMBL" id="JAFCMP010000112">
    <property type="protein sequence ID" value="KAG5186475.1"/>
    <property type="molecule type" value="Genomic_DNA"/>
</dbReference>
<dbReference type="Gene3D" id="3.40.50.300">
    <property type="entry name" value="P-loop containing nucleotide triphosphate hydrolases"/>
    <property type="match status" value="1"/>
</dbReference>
<dbReference type="InterPro" id="IPR027417">
    <property type="entry name" value="P-loop_NTPase"/>
</dbReference>
<gene>
    <name evidence="2" type="ORF">JKP88DRAFT_241084</name>
</gene>